<dbReference type="Gene3D" id="3.60.160.10">
    <property type="entry name" value="Mitochondrial biogenesis AIM24"/>
    <property type="match status" value="1"/>
</dbReference>
<dbReference type="EMBL" id="JBBFGL010000006">
    <property type="protein sequence ID" value="MEJ5196094.1"/>
    <property type="molecule type" value="Genomic_DNA"/>
</dbReference>
<evidence type="ECO:0000313" key="2">
    <source>
        <dbReference type="Proteomes" id="UP001373196"/>
    </source>
</evidence>
<dbReference type="Proteomes" id="UP001373196">
    <property type="component" value="Unassembled WGS sequence"/>
</dbReference>
<gene>
    <name evidence="1" type="ORF">WF834_07870</name>
</gene>
<dbReference type="PANTHER" id="PTHR38074">
    <property type="entry name" value="ALTERED INHERITANCE OF MITOCHONDRIA PROTEIN 24, MITOCHONDRIAL"/>
    <property type="match status" value="1"/>
</dbReference>
<dbReference type="InterPro" id="IPR002838">
    <property type="entry name" value="AIM24"/>
</dbReference>
<organism evidence="1 2">
    <name type="scientific">Faecalibacterium wellingii</name>
    <dbReference type="NCBI Taxonomy" id="2929491"/>
    <lineage>
        <taxon>Bacteria</taxon>
        <taxon>Bacillati</taxon>
        <taxon>Bacillota</taxon>
        <taxon>Clostridia</taxon>
        <taxon>Eubacteriales</taxon>
        <taxon>Oscillospiraceae</taxon>
        <taxon>Faecalibacterium</taxon>
    </lineage>
</organism>
<protein>
    <submittedName>
        <fullName evidence="1">AIM24 family protein</fullName>
    </submittedName>
</protein>
<accession>A0AB35Y9Y9</accession>
<sequence length="296" mass="31836">MTTYLSIFTDTKSCIQKSEICFEMGYLLMFKINNLANQTSHIVTEQKGIFSIVEHNVDFSVAPCNAMEEYYMSQMNVKRKQAIANLNGKVGLVLQAGAMQYIVGNVQATTGLKGVGDFLGKMVKSSVTKESAIKPEYVGTGVLVTEPTYKYLLTENVGDWTGGLVMEDGMFLACESTVKHEIQARSSLSSAALGNEGLFNLRLAGNGVCVLESNVPRSEIVEIDLQDDVLKIDGGFAICWSGSLSFTVERSGKTLLGSAASGEGLVNVYKGTGKVWLAPLTPSQSLVSATHAKNAK</sequence>
<dbReference type="SUPFAM" id="SSF51219">
    <property type="entry name" value="TRAP-like"/>
    <property type="match status" value="1"/>
</dbReference>
<comment type="caution">
    <text evidence="1">The sequence shown here is derived from an EMBL/GenBank/DDBJ whole genome shotgun (WGS) entry which is preliminary data.</text>
</comment>
<dbReference type="Pfam" id="PF01987">
    <property type="entry name" value="AIM24"/>
    <property type="match status" value="1"/>
</dbReference>
<dbReference type="PANTHER" id="PTHR38074:SF1">
    <property type="entry name" value="ALTERED INHERITANCE OF MITOCHONDRIA PROTEIN 24, MITOCHONDRIAL"/>
    <property type="match status" value="1"/>
</dbReference>
<dbReference type="InterPro" id="IPR036983">
    <property type="entry name" value="AIM24_sf"/>
</dbReference>
<reference evidence="1" key="1">
    <citation type="submission" date="2024-03" db="EMBL/GenBank/DDBJ databases">
        <authorList>
            <person name="Plomp N."/>
            <person name="Harmsen H.J."/>
        </authorList>
    </citation>
    <scope>NUCLEOTIDE SEQUENCE</scope>
    <source>
        <strain evidence="1">HTF-128</strain>
    </source>
</reference>
<dbReference type="AlphaFoldDB" id="A0AB35Y9Y9"/>
<proteinExistence type="predicted"/>
<name>A0AB35Y9Y9_9FIRM</name>
<dbReference type="InterPro" id="IPR016031">
    <property type="entry name" value="Trp_RNA-bd_attenuator-like_dom"/>
</dbReference>
<evidence type="ECO:0000313" key="1">
    <source>
        <dbReference type="EMBL" id="MEJ5196094.1"/>
    </source>
</evidence>